<feature type="region of interest" description="Disordered" evidence="1">
    <location>
        <begin position="112"/>
        <end position="131"/>
    </location>
</feature>
<dbReference type="EMBL" id="CAJNDS010002157">
    <property type="protein sequence ID" value="CAE7355307.1"/>
    <property type="molecule type" value="Genomic_DNA"/>
</dbReference>
<organism evidence="2 3">
    <name type="scientific">Symbiodinium natans</name>
    <dbReference type="NCBI Taxonomy" id="878477"/>
    <lineage>
        <taxon>Eukaryota</taxon>
        <taxon>Sar</taxon>
        <taxon>Alveolata</taxon>
        <taxon>Dinophyceae</taxon>
        <taxon>Suessiales</taxon>
        <taxon>Symbiodiniaceae</taxon>
        <taxon>Symbiodinium</taxon>
    </lineage>
</organism>
<sequence>MADGAEQISLGELQTNAKGGKFLPLRAAHGGFASWRSPDWLRVIWHPSSFGAKEQRRVNLCLEPCEEAKEFFGGVERLLVEELARKSVHDTKIFGKALGRLAAARRPPRPLVWPRLRPHGGSAPAAPPSFS</sequence>
<accession>A0A812Q2Z2</accession>
<evidence type="ECO:0000313" key="3">
    <source>
        <dbReference type="Proteomes" id="UP000604046"/>
    </source>
</evidence>
<gene>
    <name evidence="2" type="ORF">SNAT2548_LOCUS18875</name>
</gene>
<dbReference type="AlphaFoldDB" id="A0A812Q2Z2"/>
<reference evidence="2" key="1">
    <citation type="submission" date="2021-02" db="EMBL/GenBank/DDBJ databases">
        <authorList>
            <person name="Dougan E. K."/>
            <person name="Rhodes N."/>
            <person name="Thang M."/>
            <person name="Chan C."/>
        </authorList>
    </citation>
    <scope>NUCLEOTIDE SEQUENCE</scope>
</reference>
<evidence type="ECO:0000313" key="2">
    <source>
        <dbReference type="EMBL" id="CAE7355307.1"/>
    </source>
</evidence>
<keyword evidence="3" id="KW-1185">Reference proteome</keyword>
<comment type="caution">
    <text evidence="2">The sequence shown here is derived from an EMBL/GenBank/DDBJ whole genome shotgun (WGS) entry which is preliminary data.</text>
</comment>
<evidence type="ECO:0000256" key="1">
    <source>
        <dbReference type="SAM" id="MobiDB-lite"/>
    </source>
</evidence>
<protein>
    <submittedName>
        <fullName evidence="2">Uncharacterized protein</fullName>
    </submittedName>
</protein>
<proteinExistence type="predicted"/>
<dbReference type="Proteomes" id="UP000604046">
    <property type="component" value="Unassembled WGS sequence"/>
</dbReference>
<dbReference type="OrthoDB" id="438325at2759"/>
<name>A0A812Q2Z2_9DINO</name>